<evidence type="ECO:0000256" key="5">
    <source>
        <dbReference type="ARBA" id="ARBA00022723"/>
    </source>
</evidence>
<dbReference type="PROSITE" id="PS51257">
    <property type="entry name" value="PROKAR_LIPOPROTEIN"/>
    <property type="match status" value="1"/>
</dbReference>
<comment type="similarity">
    <text evidence="3">Belongs to the alkaline phosphatase family.</text>
</comment>
<dbReference type="InterPro" id="IPR017850">
    <property type="entry name" value="Alkaline_phosphatase_core_sf"/>
</dbReference>
<comment type="cofactor">
    <cofactor evidence="1">
        <name>Mg(2+)</name>
        <dbReference type="ChEBI" id="CHEBI:18420"/>
    </cofactor>
</comment>
<organism evidence="9 10">
    <name type="scientific">Methanocaldococcus villosus KIN24-T80</name>
    <dbReference type="NCBI Taxonomy" id="1069083"/>
    <lineage>
        <taxon>Archaea</taxon>
        <taxon>Methanobacteriati</taxon>
        <taxon>Methanobacteriota</taxon>
        <taxon>Methanomada group</taxon>
        <taxon>Methanococci</taxon>
        <taxon>Methanococcales</taxon>
        <taxon>Methanocaldococcaceae</taxon>
        <taxon>Methanocaldococcus</taxon>
    </lineage>
</organism>
<dbReference type="AlphaFoldDB" id="N6UTQ7"/>
<dbReference type="Proteomes" id="UP000053695">
    <property type="component" value="Unassembled WGS sequence"/>
</dbReference>
<dbReference type="PATRIC" id="fig|1069083.5.peg.1208"/>
<dbReference type="PRINTS" id="PR00113">
    <property type="entry name" value="ALKPHPHTASE"/>
</dbReference>
<evidence type="ECO:0000256" key="8">
    <source>
        <dbReference type="ARBA" id="ARBA00022842"/>
    </source>
</evidence>
<evidence type="ECO:0000256" key="1">
    <source>
        <dbReference type="ARBA" id="ARBA00001946"/>
    </source>
</evidence>
<dbReference type="PANTHER" id="PTHR11596:SF5">
    <property type="entry name" value="ALKALINE PHOSPHATASE"/>
    <property type="match status" value="1"/>
</dbReference>
<evidence type="ECO:0000256" key="3">
    <source>
        <dbReference type="ARBA" id="ARBA00005984"/>
    </source>
</evidence>
<dbReference type="RefSeq" id="WP_004593336.1">
    <property type="nucleotide sequence ID" value="NZ_APMM01000050.1"/>
</dbReference>
<dbReference type="Pfam" id="PF00245">
    <property type="entry name" value="Alk_phosphatase"/>
    <property type="match status" value="1"/>
</dbReference>
<dbReference type="InterPro" id="IPR001952">
    <property type="entry name" value="Alkaline_phosphatase"/>
</dbReference>
<keyword evidence="10" id="KW-1185">Reference proteome</keyword>
<protein>
    <submittedName>
        <fullName evidence="9">Alkaline phosphatase</fullName>
    </submittedName>
</protein>
<dbReference type="GO" id="GO:0046872">
    <property type="term" value="F:metal ion binding"/>
    <property type="evidence" value="ECO:0007669"/>
    <property type="project" value="UniProtKB-KW"/>
</dbReference>
<comment type="caution">
    <text evidence="9">The sequence shown here is derived from an EMBL/GenBank/DDBJ whole genome shotgun (WGS) entry which is preliminary data.</text>
</comment>
<dbReference type="InterPro" id="IPR018299">
    <property type="entry name" value="Alkaline_phosphatase_AS"/>
</dbReference>
<dbReference type="SMART" id="SM00098">
    <property type="entry name" value="alkPPc"/>
    <property type="match status" value="1"/>
</dbReference>
<dbReference type="Gene3D" id="1.10.60.40">
    <property type="match status" value="1"/>
</dbReference>
<comment type="cofactor">
    <cofactor evidence="2">
        <name>Zn(2+)</name>
        <dbReference type="ChEBI" id="CHEBI:29105"/>
    </cofactor>
</comment>
<gene>
    <name evidence="9" type="ORF">J422_06204</name>
</gene>
<evidence type="ECO:0000256" key="6">
    <source>
        <dbReference type="ARBA" id="ARBA00022801"/>
    </source>
</evidence>
<dbReference type="Gene3D" id="3.40.720.10">
    <property type="entry name" value="Alkaline Phosphatase, subunit A"/>
    <property type="match status" value="1"/>
</dbReference>
<dbReference type="STRING" id="1069083.GCA_000371805_00297"/>
<dbReference type="PANTHER" id="PTHR11596">
    <property type="entry name" value="ALKALINE PHOSPHATASE"/>
    <property type="match status" value="1"/>
</dbReference>
<evidence type="ECO:0000256" key="2">
    <source>
        <dbReference type="ARBA" id="ARBA00001947"/>
    </source>
</evidence>
<keyword evidence="6" id="KW-0378">Hydrolase</keyword>
<proteinExistence type="inferred from homology"/>
<dbReference type="SUPFAM" id="SSF53649">
    <property type="entry name" value="Alkaline phosphatase-like"/>
    <property type="match status" value="1"/>
</dbReference>
<accession>N6UTQ7</accession>
<evidence type="ECO:0000313" key="9">
    <source>
        <dbReference type="EMBL" id="ENN95724.1"/>
    </source>
</evidence>
<reference evidence="9 10" key="1">
    <citation type="journal article" date="2013" name="Genome Announc.">
        <title>Draft Genome Sequence of a Highly Flagellated, Fast-Swimming Archaeon, Methanocaldococcus villosus Strain KIN24-T80 (DSM 22612).</title>
        <authorList>
            <person name="Thennarasu S."/>
            <person name="Polireddy D."/>
            <person name="Antony A."/>
            <person name="Yada M.R."/>
            <person name="Algarawi S."/>
            <person name="Sivakumar N."/>
        </authorList>
    </citation>
    <scope>NUCLEOTIDE SEQUENCE [LARGE SCALE GENOMIC DNA]</scope>
    <source>
        <strain evidence="9 10">KIN24-T80</strain>
    </source>
</reference>
<dbReference type="EMBL" id="APMM01000050">
    <property type="protein sequence ID" value="ENN95724.1"/>
    <property type="molecule type" value="Genomic_DNA"/>
</dbReference>
<evidence type="ECO:0000256" key="4">
    <source>
        <dbReference type="ARBA" id="ARBA00022553"/>
    </source>
</evidence>
<name>N6UTQ7_9EURY</name>
<sequence>MKKISATLIIFGLIFGIMLCGCVNKANSEGITQNTNTYIKEVSFSKIGSNESKHKVKNVILLIGDGMGVTQAYIAERYKQEVENGNLVILTKFKNKGLITTYSESSEITDSAAAGTALLSGYKTYNGMINMKPDGSIPKKTLGELAKKMGKSVGIVTTTRITHATPASVYAHVKSREEEDEIAEQLLEFEPTVAFGGGLEYFIPKDMKDSKRKDNKNLIEEFKKKGYVVVFNKKELENIDINKTNKIIGLFAKSHMAYEVDRENIDKYKDQPSLAEMTEMALKILEKNPKGFFLMVEGGRIDHACHAHDAKSEIMDTIAFDNAVKVALDFQKKHPDTLIVVTADHETAGMSVGTGTEYYANITALKNINASIEYMIKEISKNSTKENILRLIKEHWGIELTDDEKALLFKKSPTSKINDSYLLSKYPKINKYVRNWAGFALSEIESRRAHIGWASFAHTAVPVPVYAIGPNSEIFNGFYDNTEVPEKIKEVWG</sequence>
<evidence type="ECO:0000313" key="10">
    <source>
        <dbReference type="Proteomes" id="UP000053695"/>
    </source>
</evidence>
<dbReference type="PROSITE" id="PS00123">
    <property type="entry name" value="ALKALINE_PHOSPHATASE"/>
    <property type="match status" value="1"/>
</dbReference>
<keyword evidence="5" id="KW-0479">Metal-binding</keyword>
<dbReference type="GO" id="GO:0004035">
    <property type="term" value="F:alkaline phosphatase activity"/>
    <property type="evidence" value="ECO:0007669"/>
    <property type="project" value="TreeGrafter"/>
</dbReference>
<evidence type="ECO:0000256" key="7">
    <source>
        <dbReference type="ARBA" id="ARBA00022833"/>
    </source>
</evidence>
<keyword evidence="7" id="KW-0862">Zinc</keyword>
<dbReference type="CDD" id="cd16012">
    <property type="entry name" value="ALP"/>
    <property type="match status" value="1"/>
</dbReference>
<keyword evidence="8" id="KW-0460">Magnesium</keyword>
<keyword evidence="4" id="KW-0597">Phosphoprotein</keyword>
<dbReference type="OrthoDB" id="212977at2157"/>